<keyword evidence="1" id="KW-0472">Membrane</keyword>
<name>A0A2N0ZEH5_9BACI</name>
<proteinExistence type="predicted"/>
<reference evidence="2 3" key="1">
    <citation type="journal article" date="2010" name="Int. J. Syst. Evol. Microbiol.">
        <title>Bacillus horneckiae sp. nov., isolated from a spacecraft-assembly clean room.</title>
        <authorList>
            <person name="Vaishampayan P."/>
            <person name="Probst A."/>
            <person name="Krishnamurthi S."/>
            <person name="Ghosh S."/>
            <person name="Osman S."/>
            <person name="McDowall A."/>
            <person name="Ruckmani A."/>
            <person name="Mayilraj S."/>
            <person name="Venkateswaran K."/>
        </authorList>
    </citation>
    <scope>NUCLEOTIDE SEQUENCE [LARGE SCALE GENOMIC DNA]</scope>
    <source>
        <strain evidence="3">1PO1SC</strain>
    </source>
</reference>
<keyword evidence="3" id="KW-1185">Reference proteome</keyword>
<gene>
    <name evidence="2" type="ORF">CWS20_16135</name>
</gene>
<feature type="transmembrane region" description="Helical" evidence="1">
    <location>
        <begin position="33"/>
        <end position="51"/>
    </location>
</feature>
<evidence type="ECO:0000313" key="3">
    <source>
        <dbReference type="Proteomes" id="UP000233343"/>
    </source>
</evidence>
<protein>
    <submittedName>
        <fullName evidence="2">Uncharacterized protein</fullName>
    </submittedName>
</protein>
<feature type="transmembrane region" description="Helical" evidence="1">
    <location>
        <begin position="10"/>
        <end position="27"/>
    </location>
</feature>
<evidence type="ECO:0000313" key="2">
    <source>
        <dbReference type="EMBL" id="PKG27916.1"/>
    </source>
</evidence>
<keyword evidence="1" id="KW-1133">Transmembrane helix</keyword>
<dbReference type="Proteomes" id="UP000233343">
    <property type="component" value="Unassembled WGS sequence"/>
</dbReference>
<sequence length="158" mass="18793">MEYKQVQPPALLYIISTFTIGILYSLATKHSPYFLIIGIFMAVSFFTNFEVKVTQSTFSYKIRFYKFSLYKRILHPEDIREIRFTRTGWKEKKAIICTHKGRNVPLLLFTPSTIFAELARFSEENAITLIKTNEYSIVEKSERLKQESLRYERKRLDR</sequence>
<evidence type="ECO:0000256" key="1">
    <source>
        <dbReference type="SAM" id="Phobius"/>
    </source>
</evidence>
<organism evidence="2 3">
    <name type="scientific">Cytobacillus horneckiae</name>
    <dbReference type="NCBI Taxonomy" id="549687"/>
    <lineage>
        <taxon>Bacteria</taxon>
        <taxon>Bacillati</taxon>
        <taxon>Bacillota</taxon>
        <taxon>Bacilli</taxon>
        <taxon>Bacillales</taxon>
        <taxon>Bacillaceae</taxon>
        <taxon>Cytobacillus</taxon>
    </lineage>
</organism>
<dbReference type="AlphaFoldDB" id="A0A2N0ZEH5"/>
<accession>A0A2N0ZEH5</accession>
<dbReference type="RefSeq" id="WP_066195107.1">
    <property type="nucleotide sequence ID" value="NZ_JARMMB010000026.1"/>
</dbReference>
<keyword evidence="1" id="KW-0812">Transmembrane</keyword>
<comment type="caution">
    <text evidence="2">The sequence shown here is derived from an EMBL/GenBank/DDBJ whole genome shotgun (WGS) entry which is preliminary data.</text>
</comment>
<dbReference type="EMBL" id="PISD01000034">
    <property type="protein sequence ID" value="PKG27916.1"/>
    <property type="molecule type" value="Genomic_DNA"/>
</dbReference>